<dbReference type="Pfam" id="PF04616">
    <property type="entry name" value="Glyco_hydro_43"/>
    <property type="match status" value="1"/>
</dbReference>
<dbReference type="SUPFAM" id="SSF75005">
    <property type="entry name" value="Arabinanase/levansucrase/invertase"/>
    <property type="match status" value="1"/>
</dbReference>
<organism evidence="5 6">
    <name type="scientific">Alicyclobacillus fodiniaquatilis</name>
    <dbReference type="NCBI Taxonomy" id="1661150"/>
    <lineage>
        <taxon>Bacteria</taxon>
        <taxon>Bacillati</taxon>
        <taxon>Bacillota</taxon>
        <taxon>Bacilli</taxon>
        <taxon>Bacillales</taxon>
        <taxon>Alicyclobacillaceae</taxon>
        <taxon>Alicyclobacillus</taxon>
    </lineage>
</organism>
<dbReference type="PANTHER" id="PTHR35279">
    <property type="match status" value="1"/>
</dbReference>
<gene>
    <name evidence="5" type="ORF">ACFSB2_13600</name>
</gene>
<comment type="similarity">
    <text evidence="1 4">Belongs to the glycosyl hydrolase 43 family.</text>
</comment>
<keyword evidence="2 4" id="KW-0378">Hydrolase</keyword>
<protein>
    <submittedName>
        <fullName evidence="5">Family 43 glycosylhydrolase</fullName>
    </submittedName>
</protein>
<evidence type="ECO:0000256" key="1">
    <source>
        <dbReference type="ARBA" id="ARBA00009865"/>
    </source>
</evidence>
<evidence type="ECO:0000313" key="5">
    <source>
        <dbReference type="EMBL" id="MFD1675731.1"/>
    </source>
</evidence>
<evidence type="ECO:0000313" key="6">
    <source>
        <dbReference type="Proteomes" id="UP001597079"/>
    </source>
</evidence>
<keyword evidence="6" id="KW-1185">Reference proteome</keyword>
<dbReference type="Gene3D" id="2.115.10.20">
    <property type="entry name" value="Glycosyl hydrolase domain, family 43"/>
    <property type="match status" value="3"/>
</dbReference>
<comment type="caution">
    <text evidence="5">The sequence shown here is derived from an EMBL/GenBank/DDBJ whole genome shotgun (WGS) entry which is preliminary data.</text>
</comment>
<evidence type="ECO:0000256" key="3">
    <source>
        <dbReference type="ARBA" id="ARBA00023295"/>
    </source>
</evidence>
<dbReference type="PANTHER" id="PTHR35279:SF1">
    <property type="entry name" value="ARABINANASE_LEVANSUCRASE_INVERTASE"/>
    <property type="match status" value="1"/>
</dbReference>
<dbReference type="InterPro" id="IPR006710">
    <property type="entry name" value="Glyco_hydro_43"/>
</dbReference>
<evidence type="ECO:0000256" key="4">
    <source>
        <dbReference type="RuleBase" id="RU361187"/>
    </source>
</evidence>
<accession>A0ABW4JH31</accession>
<keyword evidence="3 4" id="KW-0326">Glycosidase</keyword>
<dbReference type="Proteomes" id="UP001597079">
    <property type="component" value="Unassembled WGS sequence"/>
</dbReference>
<name>A0ABW4JH31_9BACL</name>
<proteinExistence type="inferred from homology"/>
<dbReference type="EMBL" id="JBHUCX010000035">
    <property type="protein sequence ID" value="MFD1675731.1"/>
    <property type="molecule type" value="Genomic_DNA"/>
</dbReference>
<dbReference type="InterPro" id="IPR023296">
    <property type="entry name" value="Glyco_hydro_beta-prop_sf"/>
</dbReference>
<reference evidence="6" key="1">
    <citation type="journal article" date="2019" name="Int. J. Syst. Evol. Microbiol.">
        <title>The Global Catalogue of Microorganisms (GCM) 10K type strain sequencing project: providing services to taxonomists for standard genome sequencing and annotation.</title>
        <authorList>
            <consortium name="The Broad Institute Genomics Platform"/>
            <consortium name="The Broad Institute Genome Sequencing Center for Infectious Disease"/>
            <person name="Wu L."/>
            <person name="Ma J."/>
        </authorList>
    </citation>
    <scope>NUCLEOTIDE SEQUENCE [LARGE SCALE GENOMIC DNA]</scope>
    <source>
        <strain evidence="6">CGMCC 1.12286</strain>
    </source>
</reference>
<sequence length="318" mass="36642">MTANTIGQKRGTSCGWNKYENNPVLGGEHGTCFDLSVLKDNGVYKMYFSWRPKQSIALSESLDGINWSEPIIVLGPRETKKGWEDELNRPVVVRRNDEYHMWYTGQYKAGQPDGHSWIFYATSPDGIEWTRRSLEPVLTFEEPWEKVAVMCPHVIWDESSALWKMWYSGGEQYEPNAIGYATSKDGLQWNKLSTNPIFECDPNVAWEQHKVAGCQVVKIDGWYFMFYIGYYNEHYAQVGLARSKNGVDDWERHIHNPIIAPDEGAWDGDACYKPYAIFDGQRWVLWYNGRRGAPEQIGVAFHEGKDLGFSERLSANNR</sequence>
<evidence type="ECO:0000256" key="2">
    <source>
        <dbReference type="ARBA" id="ARBA00022801"/>
    </source>
</evidence>
<dbReference type="RefSeq" id="WP_377943614.1">
    <property type="nucleotide sequence ID" value="NZ_JBHUCX010000035.1"/>
</dbReference>